<reference evidence="1" key="1">
    <citation type="submission" date="2022-10" db="EMBL/GenBank/DDBJ databases">
        <title>The complete genomes of actinobacterial strains from the NBC collection.</title>
        <authorList>
            <person name="Joergensen T.S."/>
            <person name="Alvarez Arevalo M."/>
            <person name="Sterndorff E.B."/>
            <person name="Faurdal D."/>
            <person name="Vuksanovic O."/>
            <person name="Mourched A.-S."/>
            <person name="Charusanti P."/>
            <person name="Shaw S."/>
            <person name="Blin K."/>
            <person name="Weber T."/>
        </authorList>
    </citation>
    <scope>NUCLEOTIDE SEQUENCE</scope>
    <source>
        <strain evidence="1">NBC_00303</strain>
    </source>
</reference>
<dbReference type="Pfam" id="PF13561">
    <property type="entry name" value="adh_short_C2"/>
    <property type="match status" value="1"/>
</dbReference>
<dbReference type="PRINTS" id="PR00081">
    <property type="entry name" value="GDHRDH"/>
</dbReference>
<keyword evidence="2" id="KW-1185">Reference proteome</keyword>
<gene>
    <name evidence="1" type="ORF">OHA91_06840</name>
</gene>
<dbReference type="Proteomes" id="UP001432312">
    <property type="component" value="Chromosome"/>
</dbReference>
<organism evidence="1 2">
    <name type="scientific">Streptomyces erythrochromogenes</name>
    <dbReference type="NCBI Taxonomy" id="285574"/>
    <lineage>
        <taxon>Bacteria</taxon>
        <taxon>Bacillati</taxon>
        <taxon>Actinomycetota</taxon>
        <taxon>Actinomycetes</taxon>
        <taxon>Kitasatosporales</taxon>
        <taxon>Streptomycetaceae</taxon>
        <taxon>Streptomyces</taxon>
    </lineage>
</organism>
<evidence type="ECO:0000313" key="2">
    <source>
        <dbReference type="Proteomes" id="UP001432312"/>
    </source>
</evidence>
<dbReference type="PANTHER" id="PTHR44147">
    <property type="entry name" value="DEHYDROGENASE/REDUCTASE SDR FAMILY MEMBER 1"/>
    <property type="match status" value="1"/>
</dbReference>
<dbReference type="EMBL" id="CP108036">
    <property type="protein sequence ID" value="WUN78232.1"/>
    <property type="molecule type" value="Genomic_DNA"/>
</dbReference>
<dbReference type="RefSeq" id="WP_031146814.1">
    <property type="nucleotide sequence ID" value="NZ_CP108036.1"/>
</dbReference>
<accession>A0ABZ1Q708</accession>
<dbReference type="NCBIfam" id="NF006159">
    <property type="entry name" value="PRK08303.1"/>
    <property type="match status" value="1"/>
</dbReference>
<evidence type="ECO:0000313" key="1">
    <source>
        <dbReference type="EMBL" id="WUN78232.1"/>
    </source>
</evidence>
<dbReference type="InterPro" id="IPR002347">
    <property type="entry name" value="SDR_fam"/>
</dbReference>
<dbReference type="GeneID" id="95495737"/>
<dbReference type="PANTHER" id="PTHR44147:SF2">
    <property type="entry name" value="DEHYDROGENASE_REDUCTASE SDR FAMILY MEMBER 1"/>
    <property type="match status" value="1"/>
</dbReference>
<dbReference type="SUPFAM" id="SSF51735">
    <property type="entry name" value="NAD(P)-binding Rossmann-fold domains"/>
    <property type="match status" value="1"/>
</dbReference>
<sequence length="308" mass="33370">MTLEGAEGLEGRVALVAGATRGAGRGIAVQLGARGATVYVSGRSTRGRRSEYDRPETIEETAELVTAAGGRGIAVVADHLVPGEVEALVRRIDTEQGRLDVLVNDIWGGELLFEWDSTVWEHDLDKGLRLLRLAVETHAITSHFAVPLLLREPGGLVVEMTDGTADYNATRYRVSFFYDIAKSSVLRMAFALGHELGPRGATAVALTPGWLRSEMMLDAYGVTEETWRDALAKSPHFAISETPAYVGRAVAALAADPEVSRWNGQSLSSGRLAQVYGFTDLDGSRPDAWRYLVEVQDPGRPANTTGYR</sequence>
<dbReference type="Gene3D" id="3.40.50.720">
    <property type="entry name" value="NAD(P)-binding Rossmann-like Domain"/>
    <property type="match status" value="1"/>
</dbReference>
<name>A0ABZ1Q708_9ACTN</name>
<dbReference type="InterPro" id="IPR036291">
    <property type="entry name" value="NAD(P)-bd_dom_sf"/>
</dbReference>
<proteinExistence type="predicted"/>
<protein>
    <submittedName>
        <fullName evidence="1">SDR family oxidoreductase</fullName>
    </submittedName>
</protein>